<proteinExistence type="predicted"/>
<organism evidence="2 3">
    <name type="scientific">Scomber scombrus</name>
    <name type="common">Atlantic mackerel</name>
    <name type="synonym">Scomber vernalis</name>
    <dbReference type="NCBI Taxonomy" id="13677"/>
    <lineage>
        <taxon>Eukaryota</taxon>
        <taxon>Metazoa</taxon>
        <taxon>Chordata</taxon>
        <taxon>Craniata</taxon>
        <taxon>Vertebrata</taxon>
        <taxon>Euteleostomi</taxon>
        <taxon>Actinopterygii</taxon>
        <taxon>Neopterygii</taxon>
        <taxon>Teleostei</taxon>
        <taxon>Neoteleostei</taxon>
        <taxon>Acanthomorphata</taxon>
        <taxon>Pelagiaria</taxon>
        <taxon>Scombriformes</taxon>
        <taxon>Scombridae</taxon>
        <taxon>Scomber</taxon>
    </lineage>
</organism>
<evidence type="ECO:0000313" key="3">
    <source>
        <dbReference type="Proteomes" id="UP001314229"/>
    </source>
</evidence>
<feature type="region of interest" description="Disordered" evidence="1">
    <location>
        <begin position="1"/>
        <end position="77"/>
    </location>
</feature>
<evidence type="ECO:0000256" key="1">
    <source>
        <dbReference type="SAM" id="MobiDB-lite"/>
    </source>
</evidence>
<reference evidence="2 3" key="1">
    <citation type="submission" date="2024-01" db="EMBL/GenBank/DDBJ databases">
        <authorList>
            <person name="Alioto T."/>
            <person name="Alioto T."/>
            <person name="Gomez Garrido J."/>
        </authorList>
    </citation>
    <scope>NUCLEOTIDE SEQUENCE [LARGE SCALE GENOMIC DNA]</scope>
</reference>
<dbReference type="Proteomes" id="UP001314229">
    <property type="component" value="Unassembled WGS sequence"/>
</dbReference>
<comment type="caution">
    <text evidence="2">The sequence shown here is derived from an EMBL/GenBank/DDBJ whole genome shotgun (WGS) entry which is preliminary data.</text>
</comment>
<dbReference type="EMBL" id="CAWUFR010000002">
    <property type="protein sequence ID" value="CAK6949802.1"/>
    <property type="molecule type" value="Genomic_DNA"/>
</dbReference>
<dbReference type="AlphaFoldDB" id="A0AAV1MSZ2"/>
<sequence length="153" mass="16486">MDAAKRITPSGVLTHPFIVGGHHNSGNEASQAQSMIEPTEKTSANKSRTSGGAGSISTPQSPSPVMSQSDSDSDESYTRLLANVNKIQRLEEWACPGVSDLKDNGTTRINTLPYSISCNPTSGNDQGSSCNTRKTEWSWKVRRVIPDDTMTTK</sequence>
<name>A0AAV1MSZ2_SCOSC</name>
<keyword evidence="3" id="KW-1185">Reference proteome</keyword>
<accession>A0AAV1MSZ2</accession>
<evidence type="ECO:0000313" key="2">
    <source>
        <dbReference type="EMBL" id="CAK6949802.1"/>
    </source>
</evidence>
<gene>
    <name evidence="2" type="ORF">FSCOSCO3_A027846</name>
</gene>
<protein>
    <submittedName>
        <fullName evidence="2">Uncharacterized protein</fullName>
    </submittedName>
</protein>
<feature type="compositionally biased region" description="Polar residues" evidence="1">
    <location>
        <begin position="24"/>
        <end position="70"/>
    </location>
</feature>